<evidence type="ECO:0000259" key="2">
    <source>
        <dbReference type="Pfam" id="PF07589"/>
    </source>
</evidence>
<protein>
    <recommendedName>
        <fullName evidence="2">Ice-binding protein C-terminal domain-containing protein</fullName>
    </recommendedName>
</protein>
<feature type="domain" description="Ice-binding protein C-terminal" evidence="2">
    <location>
        <begin position="136"/>
        <end position="160"/>
    </location>
</feature>
<dbReference type="Proteomes" id="UP000538147">
    <property type="component" value="Unassembled WGS sequence"/>
</dbReference>
<dbReference type="AlphaFoldDB" id="A0A841KZI6"/>
<proteinExistence type="predicted"/>
<dbReference type="Pfam" id="PF07589">
    <property type="entry name" value="PEP-CTERM"/>
    <property type="match status" value="1"/>
</dbReference>
<organism evidence="3 4">
    <name type="scientific">Polymorphobacter multimanifer</name>
    <dbReference type="NCBI Taxonomy" id="1070431"/>
    <lineage>
        <taxon>Bacteria</taxon>
        <taxon>Pseudomonadati</taxon>
        <taxon>Pseudomonadota</taxon>
        <taxon>Alphaproteobacteria</taxon>
        <taxon>Sphingomonadales</taxon>
        <taxon>Sphingosinicellaceae</taxon>
        <taxon>Polymorphobacter</taxon>
    </lineage>
</organism>
<feature type="signal peptide" evidence="1">
    <location>
        <begin position="1"/>
        <end position="15"/>
    </location>
</feature>
<accession>A0A841KZI6</accession>
<evidence type="ECO:0000313" key="3">
    <source>
        <dbReference type="EMBL" id="MBB6225979.1"/>
    </source>
</evidence>
<sequence>MAAVAAVVIACPAAAAQFTFDFSPEQTLFGRPVSGSGIFTTSGEEMSVGGRSAFAITGITGFVNGSAIAPVTGNFGNFFTSGDGFLDGSGIRFFTESGIDVRFFQQSSNGRYRVNTFGAFGSSNFVSASATAVGEVPEPASWAMMIIGSGLIGGAMRYRRRTAAVALA</sequence>
<name>A0A841KZI6_9SPHN</name>
<reference evidence="3 4" key="1">
    <citation type="submission" date="2020-08" db="EMBL/GenBank/DDBJ databases">
        <title>Genomic Encyclopedia of Type Strains, Phase IV (KMG-IV): sequencing the most valuable type-strain genomes for metagenomic binning, comparative biology and taxonomic classification.</title>
        <authorList>
            <person name="Goeker M."/>
        </authorList>
    </citation>
    <scope>NUCLEOTIDE SEQUENCE [LARGE SCALE GENOMIC DNA]</scope>
    <source>
        <strain evidence="3 4">DSM 102189</strain>
    </source>
</reference>
<evidence type="ECO:0000256" key="1">
    <source>
        <dbReference type="SAM" id="SignalP"/>
    </source>
</evidence>
<dbReference type="NCBIfam" id="TIGR02595">
    <property type="entry name" value="PEP_CTERM"/>
    <property type="match status" value="1"/>
</dbReference>
<keyword evidence="1" id="KW-0732">Signal</keyword>
<feature type="chain" id="PRO_5032284618" description="Ice-binding protein C-terminal domain-containing protein" evidence="1">
    <location>
        <begin position="16"/>
        <end position="168"/>
    </location>
</feature>
<dbReference type="InterPro" id="IPR013424">
    <property type="entry name" value="Ice-binding_C"/>
</dbReference>
<dbReference type="EMBL" id="JACIIV010000001">
    <property type="protein sequence ID" value="MBB6225979.1"/>
    <property type="molecule type" value="Genomic_DNA"/>
</dbReference>
<dbReference type="NCBIfam" id="NF035944">
    <property type="entry name" value="PEPxxWA-CTERM"/>
    <property type="match status" value="1"/>
</dbReference>
<keyword evidence="4" id="KW-1185">Reference proteome</keyword>
<comment type="caution">
    <text evidence="3">The sequence shown here is derived from an EMBL/GenBank/DDBJ whole genome shotgun (WGS) entry which is preliminary data.</text>
</comment>
<gene>
    <name evidence="3" type="ORF">FHS79_000130</name>
</gene>
<evidence type="ECO:0000313" key="4">
    <source>
        <dbReference type="Proteomes" id="UP000538147"/>
    </source>
</evidence>